<comment type="similarity">
    <text evidence="2">Belongs to the TonB family.</text>
</comment>
<dbReference type="InterPro" id="IPR006260">
    <property type="entry name" value="TonB/TolA_C"/>
</dbReference>
<gene>
    <name evidence="12" type="ORF">SNE25_28870</name>
</gene>
<evidence type="ECO:0000256" key="8">
    <source>
        <dbReference type="ARBA" id="ARBA00022989"/>
    </source>
</evidence>
<evidence type="ECO:0000256" key="5">
    <source>
        <dbReference type="ARBA" id="ARBA00022519"/>
    </source>
</evidence>
<evidence type="ECO:0000256" key="6">
    <source>
        <dbReference type="ARBA" id="ARBA00022692"/>
    </source>
</evidence>
<keyword evidence="7" id="KW-0653">Protein transport</keyword>
<evidence type="ECO:0000256" key="3">
    <source>
        <dbReference type="ARBA" id="ARBA00022448"/>
    </source>
</evidence>
<name>A0ABZ0TKW5_9SPHI</name>
<keyword evidence="3" id="KW-0813">Transport</keyword>
<evidence type="ECO:0000256" key="2">
    <source>
        <dbReference type="ARBA" id="ARBA00006555"/>
    </source>
</evidence>
<dbReference type="RefSeq" id="WP_321562472.1">
    <property type="nucleotide sequence ID" value="NZ_CP139558.1"/>
</dbReference>
<proteinExistence type="inferred from homology"/>
<keyword evidence="5" id="KW-0997">Cell inner membrane</keyword>
<reference evidence="12 13" key="1">
    <citation type="submission" date="2023-11" db="EMBL/GenBank/DDBJ databases">
        <title>Analysis of the Genomes of Mucilaginibacter gossypii cycad 4 and M. sabulilitoris SNA2: microbes with the potential for plant growth promotion.</title>
        <authorList>
            <person name="Hirsch A.M."/>
            <person name="Humm E."/>
            <person name="Rubbi M."/>
            <person name="Del Vecchio G."/>
            <person name="Ha S.M."/>
            <person name="Pellegrini M."/>
            <person name="Gunsalus R.P."/>
        </authorList>
    </citation>
    <scope>NUCLEOTIDE SEQUENCE [LARGE SCALE GENOMIC DNA]</scope>
    <source>
        <strain evidence="12 13">SNA2</strain>
    </source>
</reference>
<evidence type="ECO:0000256" key="4">
    <source>
        <dbReference type="ARBA" id="ARBA00022475"/>
    </source>
</evidence>
<dbReference type="Gene3D" id="3.30.1150.10">
    <property type="match status" value="1"/>
</dbReference>
<organism evidence="12 13">
    <name type="scientific">Mucilaginibacter sabulilitoris</name>
    <dbReference type="NCBI Taxonomy" id="1173583"/>
    <lineage>
        <taxon>Bacteria</taxon>
        <taxon>Pseudomonadati</taxon>
        <taxon>Bacteroidota</taxon>
        <taxon>Sphingobacteriia</taxon>
        <taxon>Sphingobacteriales</taxon>
        <taxon>Sphingobacteriaceae</taxon>
        <taxon>Mucilaginibacter</taxon>
    </lineage>
</organism>
<dbReference type="InterPro" id="IPR037682">
    <property type="entry name" value="TonB_C"/>
</dbReference>
<dbReference type="Proteomes" id="UP001324380">
    <property type="component" value="Chromosome"/>
</dbReference>
<evidence type="ECO:0000259" key="11">
    <source>
        <dbReference type="PROSITE" id="PS52015"/>
    </source>
</evidence>
<dbReference type="EMBL" id="CP139558">
    <property type="protein sequence ID" value="WPU93336.1"/>
    <property type="molecule type" value="Genomic_DNA"/>
</dbReference>
<evidence type="ECO:0000256" key="9">
    <source>
        <dbReference type="ARBA" id="ARBA00023136"/>
    </source>
</evidence>
<evidence type="ECO:0000256" key="1">
    <source>
        <dbReference type="ARBA" id="ARBA00004383"/>
    </source>
</evidence>
<keyword evidence="8" id="KW-1133">Transmembrane helix</keyword>
<feature type="domain" description="TonB C-terminal" evidence="11">
    <location>
        <begin position="48"/>
        <end position="144"/>
    </location>
</feature>
<dbReference type="Pfam" id="PF03544">
    <property type="entry name" value="TonB_C"/>
    <property type="match status" value="1"/>
</dbReference>
<dbReference type="PROSITE" id="PS52015">
    <property type="entry name" value="TONB_CTD"/>
    <property type="match status" value="1"/>
</dbReference>
<evidence type="ECO:0000256" key="10">
    <source>
        <dbReference type="SAM" id="SignalP"/>
    </source>
</evidence>
<keyword evidence="6" id="KW-0812">Transmembrane</keyword>
<evidence type="ECO:0000313" key="12">
    <source>
        <dbReference type="EMBL" id="WPU93336.1"/>
    </source>
</evidence>
<keyword evidence="13" id="KW-1185">Reference proteome</keyword>
<dbReference type="NCBIfam" id="TIGR01352">
    <property type="entry name" value="tonB_Cterm"/>
    <property type="match status" value="1"/>
</dbReference>
<feature type="signal peptide" evidence="10">
    <location>
        <begin position="1"/>
        <end position="19"/>
    </location>
</feature>
<dbReference type="PANTHER" id="PTHR33446">
    <property type="entry name" value="PROTEIN TONB-RELATED"/>
    <property type="match status" value="1"/>
</dbReference>
<evidence type="ECO:0000313" key="13">
    <source>
        <dbReference type="Proteomes" id="UP001324380"/>
    </source>
</evidence>
<dbReference type="InterPro" id="IPR051045">
    <property type="entry name" value="TonB-dependent_transducer"/>
</dbReference>
<feature type="chain" id="PRO_5045191203" evidence="10">
    <location>
        <begin position="20"/>
        <end position="211"/>
    </location>
</feature>
<sequence length="211" mass="23676">MKPYYILFIALLISGLSFARPVFNTDTAKKARFENTYTSIESVPEYPGGITAFVNYISQNVKYPDIARLIGINGKVVVSFIIDTTGKVTEVIPQNCIGAGCEAEAVNVLQNSTRWKPGVQNSRPVRVQYSIPISFTIEKGAVQISQLKASNYGFIFEITGKRYTIDEAEQLLGKSFPSDQVEIAEPYYDSDHEMKFQMPEKNGVYLLKMKF</sequence>
<keyword evidence="10" id="KW-0732">Signal</keyword>
<dbReference type="PANTHER" id="PTHR33446:SF2">
    <property type="entry name" value="PROTEIN TONB"/>
    <property type="match status" value="1"/>
</dbReference>
<keyword evidence="4" id="KW-1003">Cell membrane</keyword>
<keyword evidence="9" id="KW-0472">Membrane</keyword>
<dbReference type="SUPFAM" id="SSF74653">
    <property type="entry name" value="TolA/TonB C-terminal domain"/>
    <property type="match status" value="1"/>
</dbReference>
<evidence type="ECO:0000256" key="7">
    <source>
        <dbReference type="ARBA" id="ARBA00022927"/>
    </source>
</evidence>
<comment type="subcellular location">
    <subcellularLocation>
        <location evidence="1">Cell inner membrane</location>
        <topology evidence="1">Single-pass membrane protein</topology>
        <orientation evidence="1">Periplasmic side</orientation>
    </subcellularLocation>
</comment>
<protein>
    <submittedName>
        <fullName evidence="12">Energy transducer TonB</fullName>
    </submittedName>
</protein>
<accession>A0ABZ0TKW5</accession>